<keyword evidence="1" id="KW-0812">Transmembrane</keyword>
<name>S7WZK1_9BACT</name>
<reference evidence="2 3" key="1">
    <citation type="journal article" date="2013" name="Genome Announc.">
        <title>Draft Genome Sequence of Cyclobacterium qasimii Strain M12-11BT, Isolated from Arctic Marine Sediment.</title>
        <authorList>
            <person name="Shivaji S."/>
            <person name="Ara S."/>
            <person name="Singh A."/>
            <person name="Kumar Pinnaka A."/>
        </authorList>
    </citation>
    <scope>NUCLEOTIDE SEQUENCE [LARGE SCALE GENOMIC DNA]</scope>
    <source>
        <strain evidence="2 3">M12-11B</strain>
    </source>
</reference>
<gene>
    <name evidence="2" type="ORF">ADICYQ_1675</name>
</gene>
<feature type="transmembrane region" description="Helical" evidence="1">
    <location>
        <begin position="56"/>
        <end position="78"/>
    </location>
</feature>
<comment type="caution">
    <text evidence="2">The sequence shown here is derived from an EMBL/GenBank/DDBJ whole genome shotgun (WGS) entry which is preliminary data.</text>
</comment>
<protein>
    <submittedName>
        <fullName evidence="2">Uncharacterized protein</fullName>
    </submittedName>
</protein>
<proteinExistence type="predicted"/>
<dbReference type="STRING" id="641524.ADICYQ_1675"/>
<evidence type="ECO:0000313" key="2">
    <source>
        <dbReference type="EMBL" id="EPR69328.1"/>
    </source>
</evidence>
<sequence length="223" mass="25116">MKIHKPNPALWSKILENKGFEQQLHKNIKDLPVLEPNAEIWGAIEQKLDKPKKAIIWYYLGAAAIALLLLFTGLDYFIPSQNTERPLLITENPKTHAPDKYPEQVAIDTVQKTADKRVVKTATSSQVKNTSQSKRETIKPISAEPIAMPPLNLNTAITLSKVNAQRPMVAYKKTYHEVKISWSAEEPASQLSLFGTKEKVQEVTTNYSKASIQVKLIKPKTNF</sequence>
<accession>S7WZK1</accession>
<dbReference type="EMBL" id="ATNM01000069">
    <property type="protein sequence ID" value="EPR69328.1"/>
    <property type="molecule type" value="Genomic_DNA"/>
</dbReference>
<evidence type="ECO:0000256" key="1">
    <source>
        <dbReference type="SAM" id="Phobius"/>
    </source>
</evidence>
<evidence type="ECO:0000313" key="3">
    <source>
        <dbReference type="Proteomes" id="UP000014974"/>
    </source>
</evidence>
<dbReference type="Proteomes" id="UP000014974">
    <property type="component" value="Unassembled WGS sequence"/>
</dbReference>
<dbReference type="OrthoDB" id="837016at2"/>
<dbReference type="RefSeq" id="WP_020892951.1">
    <property type="nucleotide sequence ID" value="NZ_ATNM01000069.1"/>
</dbReference>
<keyword evidence="1" id="KW-0472">Membrane</keyword>
<keyword evidence="1" id="KW-1133">Transmembrane helix</keyword>
<organism evidence="2 3">
    <name type="scientific">Cyclobacterium qasimii M12-11B</name>
    <dbReference type="NCBI Taxonomy" id="641524"/>
    <lineage>
        <taxon>Bacteria</taxon>
        <taxon>Pseudomonadati</taxon>
        <taxon>Bacteroidota</taxon>
        <taxon>Cytophagia</taxon>
        <taxon>Cytophagales</taxon>
        <taxon>Cyclobacteriaceae</taxon>
        <taxon>Cyclobacterium</taxon>
    </lineage>
</organism>
<dbReference type="AlphaFoldDB" id="S7WZK1"/>